<proteinExistence type="predicted"/>
<evidence type="ECO:0000256" key="1">
    <source>
        <dbReference type="ARBA" id="ARBA00022536"/>
    </source>
</evidence>
<dbReference type="PANTHER" id="PTHR24039:SF28">
    <property type="entry name" value="EGF-LIKE DOMAIN-CONTAINING PROTEIN"/>
    <property type="match status" value="1"/>
</dbReference>
<dbReference type="OrthoDB" id="6434482at2759"/>
<evidence type="ECO:0000256" key="3">
    <source>
        <dbReference type="ARBA" id="ARBA00022737"/>
    </source>
</evidence>
<accession>A0A4Y2SPF8</accession>
<evidence type="ECO:0000313" key="9">
    <source>
        <dbReference type="EMBL" id="GBN89320.1"/>
    </source>
</evidence>
<evidence type="ECO:0000256" key="4">
    <source>
        <dbReference type="ARBA" id="ARBA00022837"/>
    </source>
</evidence>
<dbReference type="FunFam" id="2.10.25.10:FF:000038">
    <property type="entry name" value="Fibrillin 2"/>
    <property type="match status" value="2"/>
</dbReference>
<dbReference type="SMART" id="SM00181">
    <property type="entry name" value="EGF"/>
    <property type="match status" value="6"/>
</dbReference>
<dbReference type="InterPro" id="IPR000152">
    <property type="entry name" value="EGF-type_Asp/Asn_hydroxyl_site"/>
</dbReference>
<feature type="non-terminal residue" evidence="9">
    <location>
        <position position="1"/>
    </location>
</feature>
<evidence type="ECO:0000256" key="7">
    <source>
        <dbReference type="PROSITE-ProRule" id="PRU00076"/>
    </source>
</evidence>
<sequence length="330" mass="37398">CDCGQGFNCTFYVTYLLEKTCDCPEGYYLRPESEYYSSRCEAECSDERPCQNGGTCSDLKRCDCPRGTSGALCEEISYCSECVNRLEVDCLYNQSQQTNYCSCKNSSLYYDYDTKICKTCPCGNGNCEYEISYSQKRLKCNCHSGYKEFNGYCKKCECDFSTIGECEFDLKGERLCKCQDGYYERNGGCLPCGCTMYGDLDTKCEMVGNVKHCFCKEGFQDTNGHCEDINECETDNTCHPPAVCHNTFGSFYCQCPEGYTGTDGSRVEPGEVCEDINECKELAVSCRLWDNVMCVNLPGSYKCECLQGYKPERYAMQPRKTTCVKSKFLR</sequence>
<keyword evidence="5 7" id="KW-1015">Disulfide bond</keyword>
<keyword evidence="3" id="KW-0677">Repeat</keyword>
<dbReference type="SUPFAM" id="SSF57196">
    <property type="entry name" value="EGF/Laminin"/>
    <property type="match status" value="1"/>
</dbReference>
<dbReference type="InterPro" id="IPR001881">
    <property type="entry name" value="EGF-like_Ca-bd_dom"/>
</dbReference>
<dbReference type="SUPFAM" id="SSF57184">
    <property type="entry name" value="Growth factor receptor domain"/>
    <property type="match status" value="1"/>
</dbReference>
<dbReference type="PROSITE" id="PS00010">
    <property type="entry name" value="ASX_HYDROXYL"/>
    <property type="match status" value="2"/>
</dbReference>
<keyword evidence="2" id="KW-0732">Signal</keyword>
<comment type="caution">
    <text evidence="7">Lacks conserved residue(s) required for the propagation of feature annotation.</text>
</comment>
<keyword evidence="6" id="KW-0325">Glycoprotein</keyword>
<reference evidence="9 10" key="1">
    <citation type="journal article" date="2019" name="Sci. Rep.">
        <title>Orb-weaving spider Araneus ventricosus genome elucidates the spidroin gene catalogue.</title>
        <authorList>
            <person name="Kono N."/>
            <person name="Nakamura H."/>
            <person name="Ohtoshi R."/>
            <person name="Moran D.A.P."/>
            <person name="Shinohara A."/>
            <person name="Yoshida Y."/>
            <person name="Fujiwara M."/>
            <person name="Mori M."/>
            <person name="Tomita M."/>
            <person name="Arakawa K."/>
        </authorList>
    </citation>
    <scope>NUCLEOTIDE SEQUENCE [LARGE SCALE GENOMIC DNA]</scope>
</reference>
<dbReference type="PROSITE" id="PS00022">
    <property type="entry name" value="EGF_1"/>
    <property type="match status" value="1"/>
</dbReference>
<dbReference type="InterPro" id="IPR000742">
    <property type="entry name" value="EGF"/>
</dbReference>
<evidence type="ECO:0000256" key="6">
    <source>
        <dbReference type="ARBA" id="ARBA00023180"/>
    </source>
</evidence>
<dbReference type="PROSITE" id="PS50026">
    <property type="entry name" value="EGF_3"/>
    <property type="match status" value="2"/>
</dbReference>
<evidence type="ECO:0000313" key="10">
    <source>
        <dbReference type="Proteomes" id="UP000499080"/>
    </source>
</evidence>
<dbReference type="SMART" id="SM00179">
    <property type="entry name" value="EGF_CA"/>
    <property type="match status" value="3"/>
</dbReference>
<comment type="caution">
    <text evidence="9">The sequence shown here is derived from an EMBL/GenBank/DDBJ whole genome shotgun (WGS) entry which is preliminary data.</text>
</comment>
<feature type="domain" description="EGF-like" evidence="8">
    <location>
        <begin position="41"/>
        <end position="74"/>
    </location>
</feature>
<dbReference type="PANTHER" id="PTHR24039">
    <property type="entry name" value="FIBRILLIN-RELATED"/>
    <property type="match status" value="1"/>
</dbReference>
<dbReference type="GO" id="GO:0005509">
    <property type="term" value="F:calcium ion binding"/>
    <property type="evidence" value="ECO:0007669"/>
    <property type="project" value="InterPro"/>
</dbReference>
<dbReference type="CDD" id="cd00054">
    <property type="entry name" value="EGF_CA"/>
    <property type="match status" value="2"/>
</dbReference>
<dbReference type="InterPro" id="IPR009030">
    <property type="entry name" value="Growth_fac_rcpt_cys_sf"/>
</dbReference>
<dbReference type="Pfam" id="PF07645">
    <property type="entry name" value="EGF_CA"/>
    <property type="match status" value="2"/>
</dbReference>
<dbReference type="PROSITE" id="PS01187">
    <property type="entry name" value="EGF_CA"/>
    <property type="match status" value="2"/>
</dbReference>
<organism evidence="9 10">
    <name type="scientific">Araneus ventricosus</name>
    <name type="common">Orbweaver spider</name>
    <name type="synonym">Epeira ventricosa</name>
    <dbReference type="NCBI Taxonomy" id="182803"/>
    <lineage>
        <taxon>Eukaryota</taxon>
        <taxon>Metazoa</taxon>
        <taxon>Ecdysozoa</taxon>
        <taxon>Arthropoda</taxon>
        <taxon>Chelicerata</taxon>
        <taxon>Arachnida</taxon>
        <taxon>Araneae</taxon>
        <taxon>Araneomorphae</taxon>
        <taxon>Entelegynae</taxon>
        <taxon>Araneoidea</taxon>
        <taxon>Araneidae</taxon>
        <taxon>Araneus</taxon>
    </lineage>
</organism>
<keyword evidence="1 7" id="KW-0245">EGF-like domain</keyword>
<evidence type="ECO:0000259" key="8">
    <source>
        <dbReference type="PROSITE" id="PS50026"/>
    </source>
</evidence>
<dbReference type="Gene3D" id="2.10.25.10">
    <property type="entry name" value="Laminin"/>
    <property type="match status" value="3"/>
</dbReference>
<gene>
    <name evidence="9" type="ORF">AVEN_104433_1</name>
</gene>
<dbReference type="Proteomes" id="UP000499080">
    <property type="component" value="Unassembled WGS sequence"/>
</dbReference>
<feature type="disulfide bond" evidence="7">
    <location>
        <begin position="64"/>
        <end position="73"/>
    </location>
</feature>
<keyword evidence="4" id="KW-0106">Calcium</keyword>
<feature type="domain" description="EGF-like" evidence="8">
    <location>
        <begin position="228"/>
        <end position="265"/>
    </location>
</feature>
<dbReference type="EMBL" id="BGPR01022728">
    <property type="protein sequence ID" value="GBN89320.1"/>
    <property type="molecule type" value="Genomic_DNA"/>
</dbReference>
<evidence type="ECO:0000256" key="5">
    <source>
        <dbReference type="ARBA" id="ARBA00023157"/>
    </source>
</evidence>
<dbReference type="AlphaFoldDB" id="A0A4Y2SPF8"/>
<evidence type="ECO:0000256" key="2">
    <source>
        <dbReference type="ARBA" id="ARBA00022729"/>
    </source>
</evidence>
<name>A0A4Y2SPF8_ARAVE</name>
<dbReference type="InterPro" id="IPR049883">
    <property type="entry name" value="NOTCH1_EGF-like"/>
</dbReference>
<protein>
    <recommendedName>
        <fullName evidence="8">EGF-like domain-containing protein</fullName>
    </recommendedName>
</protein>
<keyword evidence="10" id="KW-1185">Reference proteome</keyword>
<dbReference type="InterPro" id="IPR018097">
    <property type="entry name" value="EGF_Ca-bd_CS"/>
</dbReference>